<keyword evidence="2" id="KW-1003">Cell membrane</keyword>
<evidence type="ECO:0008006" key="13">
    <source>
        <dbReference type="Google" id="ProtNLM"/>
    </source>
</evidence>
<dbReference type="InterPro" id="IPR001872">
    <property type="entry name" value="Peptidase_A8"/>
</dbReference>
<dbReference type="PRINTS" id="PR00781">
    <property type="entry name" value="LIPOSIGPTASE"/>
</dbReference>
<dbReference type="EMBL" id="AP027742">
    <property type="protein sequence ID" value="BDZ78259.1"/>
    <property type="molecule type" value="Genomic_DNA"/>
</dbReference>
<dbReference type="Pfam" id="PF01252">
    <property type="entry name" value="Peptidase_A8"/>
    <property type="match status" value="1"/>
</dbReference>
<reference evidence="12" key="1">
    <citation type="journal article" date="2023" name="Int. J. Syst. Evol. Microbiol.">
        <title>Claveliimonas bilis gen. nov., sp. nov., deoxycholic acid-producing bacteria isolated from human faeces, and reclassification of Sellimonas monacensis Zenner et al. 2021 as Claveliimonas monacensis comb. nov.</title>
        <authorList>
            <person name="Hisatomi A."/>
            <person name="Kastawa N.W.E.P.G."/>
            <person name="Song I."/>
            <person name="Ohkuma M."/>
            <person name="Fukiya S."/>
            <person name="Sakamoto M."/>
        </authorList>
    </citation>
    <scope>NUCLEOTIDE SEQUENCE [LARGE SCALE GENOMIC DNA]</scope>
    <source>
        <strain evidence="12">12BBH14</strain>
    </source>
</reference>
<evidence type="ECO:0000256" key="10">
    <source>
        <dbReference type="SAM" id="Phobius"/>
    </source>
</evidence>
<feature type="transmembrane region" description="Helical" evidence="10">
    <location>
        <begin position="129"/>
        <end position="152"/>
    </location>
</feature>
<keyword evidence="4 10" id="KW-0812">Transmembrane</keyword>
<protein>
    <recommendedName>
        <fullName evidence="13">Signal peptidase II</fullName>
    </recommendedName>
</protein>
<evidence type="ECO:0000313" key="12">
    <source>
        <dbReference type="Proteomes" id="UP001305815"/>
    </source>
</evidence>
<evidence type="ECO:0000256" key="8">
    <source>
        <dbReference type="ARBA" id="ARBA00023136"/>
    </source>
</evidence>
<evidence type="ECO:0000256" key="9">
    <source>
        <dbReference type="RuleBase" id="RU004181"/>
    </source>
</evidence>
<evidence type="ECO:0000256" key="6">
    <source>
        <dbReference type="ARBA" id="ARBA00022801"/>
    </source>
</evidence>
<dbReference type="PANTHER" id="PTHR33695:SF1">
    <property type="entry name" value="LIPOPROTEIN SIGNAL PEPTIDASE"/>
    <property type="match status" value="1"/>
</dbReference>
<name>A0ABM8ID53_9FIRM</name>
<evidence type="ECO:0000256" key="5">
    <source>
        <dbReference type="ARBA" id="ARBA00022750"/>
    </source>
</evidence>
<evidence type="ECO:0000313" key="11">
    <source>
        <dbReference type="EMBL" id="BDZ78259.1"/>
    </source>
</evidence>
<keyword evidence="7 10" id="KW-1133">Transmembrane helix</keyword>
<keyword evidence="12" id="KW-1185">Reference proteome</keyword>
<evidence type="ECO:0000256" key="7">
    <source>
        <dbReference type="ARBA" id="ARBA00022989"/>
    </source>
</evidence>
<keyword evidence="6" id="KW-0378">Hydrolase</keyword>
<keyword evidence="8 10" id="KW-0472">Membrane</keyword>
<keyword evidence="3" id="KW-0645">Protease</keyword>
<organism evidence="11 12">
    <name type="scientific">Claveliimonas bilis</name>
    <dbReference type="NCBI Taxonomy" id="3028070"/>
    <lineage>
        <taxon>Bacteria</taxon>
        <taxon>Bacillati</taxon>
        <taxon>Bacillota</taxon>
        <taxon>Clostridia</taxon>
        <taxon>Lachnospirales</taxon>
        <taxon>Lachnospiraceae</taxon>
        <taxon>Claveliimonas</taxon>
    </lineage>
</organism>
<keyword evidence="5" id="KW-0064">Aspartyl protease</keyword>
<evidence type="ECO:0000256" key="4">
    <source>
        <dbReference type="ARBA" id="ARBA00022692"/>
    </source>
</evidence>
<dbReference type="PANTHER" id="PTHR33695">
    <property type="entry name" value="LIPOPROTEIN SIGNAL PEPTIDASE"/>
    <property type="match status" value="1"/>
</dbReference>
<comment type="similarity">
    <text evidence="1 9">Belongs to the peptidase A8 family.</text>
</comment>
<evidence type="ECO:0000256" key="3">
    <source>
        <dbReference type="ARBA" id="ARBA00022670"/>
    </source>
</evidence>
<dbReference type="RefSeq" id="WP_230105409.1">
    <property type="nucleotide sequence ID" value="NZ_AP024845.1"/>
</dbReference>
<proteinExistence type="inferred from homology"/>
<accession>A0ABM8ID53</accession>
<sequence>MTVFLQSIPILTATADILIKQSVERNLGESDEKEIMGGRVILRKVYNEGFAFNILEKRPKIVTGVSCAVGAAVFLYGQFLMTQKKRVLEKTGIMLASGGAWSNFFDRAVRGRVVDYLAVKTKWKKAQAVTFNIGDLCIFAGALSVLAGRLLYKRKKR</sequence>
<feature type="transmembrane region" description="Helical" evidence="10">
    <location>
        <begin position="61"/>
        <end position="81"/>
    </location>
</feature>
<evidence type="ECO:0000256" key="2">
    <source>
        <dbReference type="ARBA" id="ARBA00022475"/>
    </source>
</evidence>
<dbReference type="Proteomes" id="UP001305815">
    <property type="component" value="Chromosome"/>
</dbReference>
<gene>
    <name evidence="11" type="ORF">Lac1_24420</name>
</gene>
<evidence type="ECO:0000256" key="1">
    <source>
        <dbReference type="ARBA" id="ARBA00006139"/>
    </source>
</evidence>